<dbReference type="Proteomes" id="UP000620124">
    <property type="component" value="Unassembled WGS sequence"/>
</dbReference>
<gene>
    <name evidence="5" type="ORF">MVEN_02519300</name>
</gene>
<keyword evidence="3" id="KW-0560">Oxidoreductase</keyword>
<dbReference type="OrthoDB" id="5283654at2759"/>
<accession>A0A8H6WUK3</accession>
<dbReference type="InterPro" id="IPR036291">
    <property type="entry name" value="NAD(P)-bd_dom_sf"/>
</dbReference>
<protein>
    <submittedName>
        <fullName evidence="5">NmrA domain-containing protein</fullName>
    </submittedName>
</protein>
<evidence type="ECO:0000256" key="2">
    <source>
        <dbReference type="ARBA" id="ARBA00022857"/>
    </source>
</evidence>
<dbReference type="Gene3D" id="3.40.50.720">
    <property type="entry name" value="NAD(P)-binding Rossmann-like Domain"/>
    <property type="match status" value="1"/>
</dbReference>
<dbReference type="InterPro" id="IPR051609">
    <property type="entry name" value="NmrA/Isoflavone_reductase-like"/>
</dbReference>
<dbReference type="GO" id="GO:0016491">
    <property type="term" value="F:oxidoreductase activity"/>
    <property type="evidence" value="ECO:0007669"/>
    <property type="project" value="UniProtKB-KW"/>
</dbReference>
<proteinExistence type="inferred from homology"/>
<comment type="caution">
    <text evidence="5">The sequence shown here is derived from an EMBL/GenBank/DDBJ whole genome shotgun (WGS) entry which is preliminary data.</text>
</comment>
<keyword evidence="2" id="KW-0521">NADP</keyword>
<evidence type="ECO:0000313" key="6">
    <source>
        <dbReference type="Proteomes" id="UP000620124"/>
    </source>
</evidence>
<sequence length="281" mass="29623">MSTYKSFAVVGGGKLGMPIVKALVAQNVAVVLLSRSGLDAAKAESLPASVKVATVDTADAAAIAAVFEEYKVEVVISTITTAAIGAQTVLVDAAKSAGVKLFAPSEFGMSTEGDVNNPKNKIIEYIKTVGIPYARFFNGMITEFLPMLIGIKEHGKIVLVGKGDAPVSFTSMSDITGFVAYILTTLPPSELENRTFRLQGDRATMNELGAIFNTEVEHTDKIAGPMGGFITMMLLLTDTGVGSTGWDAEKRAEKSGSEAAGSANALWPGHHWKSIKEALHL</sequence>
<comment type="similarity">
    <text evidence="1">Belongs to the NmrA-type oxidoreductase family. Isoflavone reductase subfamily.</text>
</comment>
<evidence type="ECO:0000256" key="3">
    <source>
        <dbReference type="ARBA" id="ARBA00023002"/>
    </source>
</evidence>
<dbReference type="Pfam" id="PF05368">
    <property type="entry name" value="NmrA"/>
    <property type="match status" value="1"/>
</dbReference>
<name>A0A8H6WUK3_9AGAR</name>
<dbReference type="PANTHER" id="PTHR47706:SF4">
    <property type="entry name" value="NMRA-LIKE DOMAIN-CONTAINING PROTEIN"/>
    <property type="match status" value="1"/>
</dbReference>
<dbReference type="EMBL" id="JACAZI010000034">
    <property type="protein sequence ID" value="KAF7328896.1"/>
    <property type="molecule type" value="Genomic_DNA"/>
</dbReference>
<evidence type="ECO:0000259" key="4">
    <source>
        <dbReference type="Pfam" id="PF05368"/>
    </source>
</evidence>
<keyword evidence="6" id="KW-1185">Reference proteome</keyword>
<evidence type="ECO:0000256" key="1">
    <source>
        <dbReference type="ARBA" id="ARBA00005725"/>
    </source>
</evidence>
<dbReference type="SUPFAM" id="SSF51735">
    <property type="entry name" value="NAD(P)-binding Rossmann-fold domains"/>
    <property type="match status" value="1"/>
</dbReference>
<organism evidence="5 6">
    <name type="scientific">Mycena venus</name>
    <dbReference type="NCBI Taxonomy" id="2733690"/>
    <lineage>
        <taxon>Eukaryota</taxon>
        <taxon>Fungi</taxon>
        <taxon>Dikarya</taxon>
        <taxon>Basidiomycota</taxon>
        <taxon>Agaricomycotina</taxon>
        <taxon>Agaricomycetes</taxon>
        <taxon>Agaricomycetidae</taxon>
        <taxon>Agaricales</taxon>
        <taxon>Marasmiineae</taxon>
        <taxon>Mycenaceae</taxon>
        <taxon>Mycena</taxon>
    </lineage>
</organism>
<dbReference type="AlphaFoldDB" id="A0A8H6WUK3"/>
<dbReference type="InterPro" id="IPR008030">
    <property type="entry name" value="NmrA-like"/>
</dbReference>
<dbReference type="PANTHER" id="PTHR47706">
    <property type="entry name" value="NMRA-LIKE FAMILY PROTEIN"/>
    <property type="match status" value="1"/>
</dbReference>
<reference evidence="5" key="1">
    <citation type="submission" date="2020-05" db="EMBL/GenBank/DDBJ databases">
        <title>Mycena genomes resolve the evolution of fungal bioluminescence.</title>
        <authorList>
            <person name="Tsai I.J."/>
        </authorList>
    </citation>
    <scope>NUCLEOTIDE SEQUENCE</scope>
    <source>
        <strain evidence="5">CCC161011</strain>
    </source>
</reference>
<feature type="domain" description="NmrA-like" evidence="4">
    <location>
        <begin position="8"/>
        <end position="218"/>
    </location>
</feature>
<evidence type="ECO:0000313" key="5">
    <source>
        <dbReference type="EMBL" id="KAF7328896.1"/>
    </source>
</evidence>